<dbReference type="InterPro" id="IPR010865">
    <property type="entry name" value="DUF1499"/>
</dbReference>
<protein>
    <submittedName>
        <fullName evidence="1">DUF1499 domain-containing protein</fullName>
    </submittedName>
</protein>
<sequence length="167" mass="18180">MSARVKVLLIVLLVPMLAYGALTLAVGRDGVWPLLFGPGNREPVFPAAFVSPGSPNWWLVCPPGLCAAASAESPVFAVPADRLRAEVERMLVRDGARIEGGDARRIAAEVRTPLLRFPDLVSVEVRPLDGERSTLAILSRSVYGHSDLGTNRRRVTAWLDTLRRAFP</sequence>
<dbReference type="Pfam" id="PF07386">
    <property type="entry name" value="DUF1499"/>
    <property type="match status" value="1"/>
</dbReference>
<gene>
    <name evidence="1" type="ORF">HND93_01780</name>
</gene>
<dbReference type="Proteomes" id="UP000584642">
    <property type="component" value="Unassembled WGS sequence"/>
</dbReference>
<dbReference type="RefSeq" id="WP_180280172.1">
    <property type="nucleotide sequence ID" value="NZ_JABFDB010000001.1"/>
</dbReference>
<evidence type="ECO:0000313" key="1">
    <source>
        <dbReference type="EMBL" id="NYZ18427.1"/>
    </source>
</evidence>
<keyword evidence="2" id="KW-1185">Reference proteome</keyword>
<accession>A0ABX2T548</accession>
<dbReference type="EMBL" id="JABFDB010000001">
    <property type="protein sequence ID" value="NYZ18427.1"/>
    <property type="molecule type" value="Genomic_DNA"/>
</dbReference>
<reference evidence="1 2" key="1">
    <citation type="submission" date="2020-05" db="EMBL/GenBank/DDBJ databases">
        <title>Azospirillum oleiclasticum sp. nov, a nitrogen-fixing and heavy crude oil-emulsifying bacterium isolated from the crude oil of Yumen Oilfield.</title>
        <authorList>
            <person name="Wu D."/>
            <person name="Cai M."/>
            <person name="Zhang X."/>
        </authorList>
    </citation>
    <scope>NUCLEOTIDE SEQUENCE [LARGE SCALE GENOMIC DNA]</scope>
    <source>
        <strain evidence="1 2">ROY-1-1-2</strain>
    </source>
</reference>
<proteinExistence type="predicted"/>
<comment type="caution">
    <text evidence="1">The sequence shown here is derived from an EMBL/GenBank/DDBJ whole genome shotgun (WGS) entry which is preliminary data.</text>
</comment>
<evidence type="ECO:0000313" key="2">
    <source>
        <dbReference type="Proteomes" id="UP000584642"/>
    </source>
</evidence>
<organism evidence="1 2">
    <name type="scientific">Azospirillum oleiclasticum</name>
    <dbReference type="NCBI Taxonomy" id="2735135"/>
    <lineage>
        <taxon>Bacteria</taxon>
        <taxon>Pseudomonadati</taxon>
        <taxon>Pseudomonadota</taxon>
        <taxon>Alphaproteobacteria</taxon>
        <taxon>Rhodospirillales</taxon>
        <taxon>Azospirillaceae</taxon>
        <taxon>Azospirillum</taxon>
    </lineage>
</organism>
<name>A0ABX2T548_9PROT</name>